<evidence type="ECO:0000313" key="11">
    <source>
        <dbReference type="WBParaSite" id="scf7180000418860.g3028"/>
    </source>
</evidence>
<proteinExistence type="predicted"/>
<dbReference type="PROSITE" id="PS00039">
    <property type="entry name" value="DEAD_ATP_HELICASE"/>
    <property type="match status" value="1"/>
</dbReference>
<name>A0A915NI13_9BILA</name>
<dbReference type="InterPro" id="IPR011545">
    <property type="entry name" value="DEAD/DEAH_box_helicase_dom"/>
</dbReference>
<keyword evidence="7" id="KW-0732">Signal</keyword>
<dbReference type="PROSITE" id="PS51194">
    <property type="entry name" value="HELICASE_CTER"/>
    <property type="match status" value="1"/>
</dbReference>
<organism evidence="10 11">
    <name type="scientific">Meloidogyne floridensis</name>
    <dbReference type="NCBI Taxonomy" id="298350"/>
    <lineage>
        <taxon>Eukaryota</taxon>
        <taxon>Metazoa</taxon>
        <taxon>Ecdysozoa</taxon>
        <taxon>Nematoda</taxon>
        <taxon>Chromadorea</taxon>
        <taxon>Rhabditida</taxon>
        <taxon>Tylenchina</taxon>
        <taxon>Tylenchomorpha</taxon>
        <taxon>Tylenchoidea</taxon>
        <taxon>Meloidogynidae</taxon>
        <taxon>Meloidogyninae</taxon>
        <taxon>Meloidogyne</taxon>
    </lineage>
</organism>
<dbReference type="Gene3D" id="3.40.50.1820">
    <property type="entry name" value="alpha/beta hydrolase"/>
    <property type="match status" value="1"/>
</dbReference>
<keyword evidence="3" id="KW-0378">Hydrolase</keyword>
<evidence type="ECO:0000259" key="8">
    <source>
        <dbReference type="PROSITE" id="PS51192"/>
    </source>
</evidence>
<dbReference type="GO" id="GO:0043186">
    <property type="term" value="C:P granule"/>
    <property type="evidence" value="ECO:0007669"/>
    <property type="project" value="UniProtKB-ARBA"/>
</dbReference>
<dbReference type="Pfam" id="PF00270">
    <property type="entry name" value="DEAD"/>
    <property type="match status" value="1"/>
</dbReference>
<dbReference type="GO" id="GO:0003724">
    <property type="term" value="F:RNA helicase activity"/>
    <property type="evidence" value="ECO:0007669"/>
    <property type="project" value="UniProtKB-EC"/>
</dbReference>
<evidence type="ECO:0000256" key="1">
    <source>
        <dbReference type="ARBA" id="ARBA00012552"/>
    </source>
</evidence>
<dbReference type="AlphaFoldDB" id="A0A915NI13"/>
<keyword evidence="10" id="KW-1185">Reference proteome</keyword>
<evidence type="ECO:0000256" key="4">
    <source>
        <dbReference type="ARBA" id="ARBA00022806"/>
    </source>
</evidence>
<dbReference type="InterPro" id="IPR029058">
    <property type="entry name" value="AB_hydrolase_fold"/>
</dbReference>
<reference evidence="11" key="1">
    <citation type="submission" date="2022-11" db="UniProtKB">
        <authorList>
            <consortium name="WormBaseParasite"/>
        </authorList>
    </citation>
    <scope>IDENTIFICATION</scope>
</reference>
<dbReference type="InterPro" id="IPR001650">
    <property type="entry name" value="Helicase_C-like"/>
</dbReference>
<dbReference type="Pfam" id="PF01674">
    <property type="entry name" value="Lipase_2"/>
    <property type="match status" value="1"/>
</dbReference>
<dbReference type="SUPFAM" id="SSF53474">
    <property type="entry name" value="alpha/beta-Hydrolases"/>
    <property type="match status" value="1"/>
</dbReference>
<keyword evidence="5" id="KW-0067">ATP-binding</keyword>
<dbReference type="InterPro" id="IPR000629">
    <property type="entry name" value="RNA-helicase_DEAD-box_CS"/>
</dbReference>
<accession>A0A915NI13</accession>
<evidence type="ECO:0000256" key="5">
    <source>
        <dbReference type="ARBA" id="ARBA00022840"/>
    </source>
</evidence>
<dbReference type="GO" id="GO:0016787">
    <property type="term" value="F:hydrolase activity"/>
    <property type="evidence" value="ECO:0007669"/>
    <property type="project" value="UniProtKB-KW"/>
</dbReference>
<dbReference type="GO" id="GO:0016042">
    <property type="term" value="P:lipid catabolic process"/>
    <property type="evidence" value="ECO:0007669"/>
    <property type="project" value="InterPro"/>
</dbReference>
<feature type="signal peptide" evidence="7">
    <location>
        <begin position="1"/>
        <end position="21"/>
    </location>
</feature>
<evidence type="ECO:0000259" key="9">
    <source>
        <dbReference type="PROSITE" id="PS51194"/>
    </source>
</evidence>
<feature type="chain" id="PRO_5038093215" description="RNA helicase" evidence="7">
    <location>
        <begin position="22"/>
        <end position="817"/>
    </location>
</feature>
<dbReference type="PROSITE" id="PS51192">
    <property type="entry name" value="HELICASE_ATP_BIND_1"/>
    <property type="match status" value="1"/>
</dbReference>
<dbReference type="GO" id="GO:0003676">
    <property type="term" value="F:nucleic acid binding"/>
    <property type="evidence" value="ECO:0007669"/>
    <property type="project" value="InterPro"/>
</dbReference>
<dbReference type="Gene3D" id="3.40.50.300">
    <property type="entry name" value="P-loop containing nucleotide triphosphate hydrolases"/>
    <property type="match status" value="2"/>
</dbReference>
<dbReference type="InterPro" id="IPR002918">
    <property type="entry name" value="Lipase_EstA/Esterase_EstB"/>
</dbReference>
<dbReference type="InterPro" id="IPR014001">
    <property type="entry name" value="Helicase_ATP-bd"/>
</dbReference>
<feature type="domain" description="Helicase ATP-binding" evidence="8">
    <location>
        <begin position="525"/>
        <end position="700"/>
    </location>
</feature>
<dbReference type="Pfam" id="PF00271">
    <property type="entry name" value="Helicase_C"/>
    <property type="match status" value="1"/>
</dbReference>
<dbReference type="InterPro" id="IPR027417">
    <property type="entry name" value="P-loop_NTPase"/>
</dbReference>
<protein>
    <recommendedName>
        <fullName evidence="1">RNA helicase</fullName>
        <ecNumber evidence="1">3.6.4.13</ecNumber>
    </recommendedName>
</protein>
<evidence type="ECO:0000256" key="7">
    <source>
        <dbReference type="SAM" id="SignalP"/>
    </source>
</evidence>
<evidence type="ECO:0000256" key="3">
    <source>
        <dbReference type="ARBA" id="ARBA00022801"/>
    </source>
</evidence>
<dbReference type="Proteomes" id="UP000887560">
    <property type="component" value="Unplaced"/>
</dbReference>
<dbReference type="SMART" id="SM00487">
    <property type="entry name" value="DEXDc"/>
    <property type="match status" value="1"/>
</dbReference>
<dbReference type="FunFam" id="3.40.50.300:FF:000079">
    <property type="entry name" value="probable ATP-dependent RNA helicase DDX17"/>
    <property type="match status" value="1"/>
</dbReference>
<evidence type="ECO:0000256" key="6">
    <source>
        <dbReference type="ARBA" id="ARBA00047984"/>
    </source>
</evidence>
<evidence type="ECO:0000313" key="10">
    <source>
        <dbReference type="Proteomes" id="UP000887560"/>
    </source>
</evidence>
<evidence type="ECO:0000256" key="2">
    <source>
        <dbReference type="ARBA" id="ARBA00022741"/>
    </source>
</evidence>
<feature type="domain" description="Helicase C-terminal" evidence="9">
    <location>
        <begin position="712"/>
        <end position="817"/>
    </location>
</feature>
<dbReference type="SUPFAM" id="SSF52540">
    <property type="entry name" value="P-loop containing nucleoside triphosphate hydrolases"/>
    <property type="match status" value="2"/>
</dbReference>
<dbReference type="EC" id="3.6.4.13" evidence="1"/>
<dbReference type="PANTHER" id="PTHR47958">
    <property type="entry name" value="ATP-DEPENDENT RNA HELICASE DBP3"/>
    <property type="match status" value="1"/>
</dbReference>
<sequence length="817" mass="92107">MLFKNILFIFLILFFIPKCFATFSSSFREFLKNYGGEQLDRELSREDVGAGGSFGVRPVIIVHGITNSAGQFERIRQYFLTHGYVDEEVYATTYGDAGKTNVLFVTMQCHYVKMIRLMIQTVAQYTTSKVNIIGISMGSPIARKAIMGGNCVDTNDYLGPPLTDLIHTFVGVAGANWGSFLCIIPIGSCNLINGMACGSKFLNDINSRQRYEGNFIFTIFSTGDEKVGYQACGRVASSIAGENQNFKLPSRSSVQTPAIPAFNYADLNIFTQSGLMQNTTISQHLILFQMHPNLKRLKGKPGVGFLGPGEAKRIALTCGSFDPQTTDIEVDQMFVVKSNLSLFLRQPRISFCVSVANYYGGDRPQYGYGDRPQYDNQQRYQNRENRSEGYGDQRPYYIQNLRNTKRVGGDAQFYQNRGPYRPNVSGYGGNRMTKNSFAGNKLRPVDWNKHQLPEIKKDLYKEHENVTNRELDAIKEWLKENECIIRGQEVPRPIFEFIESGFPEPIINLLLNNYESPMSIQCISWPVALSGRDMISISRTGSGKTLGFILPAIMHAISQPPRRHGDGPSVLVLLPTRELALQVQEVANEFCKIMNLTAFCCYGGASKITQGNILQRGVDICIATPGRCLDFLEAKVLNLNKCTFLVLDEADRMLDMGFEPQIRSIIGQLRNDRQTLMFSATWPKEVRELANDFHKDPVHLTVGSLELAANHNIEQYVEVVDEREKEERFMELLGKIIKEDEYKTLIFVATKRKADDLTRNLRRDGVKALCIHGDKSQTEREWVLSEFKSNRMPILIATDVAARGLGNFTDRVRISPV</sequence>
<keyword evidence="4" id="KW-0347">Helicase</keyword>
<dbReference type="WBParaSite" id="scf7180000418860.g3028">
    <property type="protein sequence ID" value="scf7180000418860.g3028"/>
    <property type="gene ID" value="scf7180000418860.g3028"/>
</dbReference>
<comment type="catalytic activity">
    <reaction evidence="6">
        <text>ATP + H2O = ADP + phosphate + H(+)</text>
        <dbReference type="Rhea" id="RHEA:13065"/>
        <dbReference type="ChEBI" id="CHEBI:15377"/>
        <dbReference type="ChEBI" id="CHEBI:15378"/>
        <dbReference type="ChEBI" id="CHEBI:30616"/>
        <dbReference type="ChEBI" id="CHEBI:43474"/>
        <dbReference type="ChEBI" id="CHEBI:456216"/>
        <dbReference type="EC" id="3.6.4.13"/>
    </reaction>
</comment>
<dbReference type="CDD" id="cd18787">
    <property type="entry name" value="SF2_C_DEAD"/>
    <property type="match status" value="1"/>
</dbReference>
<dbReference type="GO" id="GO:0005524">
    <property type="term" value="F:ATP binding"/>
    <property type="evidence" value="ECO:0007669"/>
    <property type="project" value="UniProtKB-KW"/>
</dbReference>
<keyword evidence="2" id="KW-0547">Nucleotide-binding</keyword>